<keyword evidence="4" id="KW-1185">Reference proteome</keyword>
<comment type="similarity">
    <text evidence="1">Belongs to the UbiJ family.</text>
</comment>
<comment type="function">
    <text evidence="1">Required for ubiquinone (coenzyme Q) biosynthesis. Binds hydrophobic ubiquinone biosynthetic intermediates via its SCP2 domain and is essential for the stability of the Ubi complex. May constitute a docking platform where Ubi enzymes assemble and access their SCP2-bound polyprenyl substrates.</text>
</comment>
<feature type="coiled-coil region" evidence="2">
    <location>
        <begin position="163"/>
        <end position="190"/>
    </location>
</feature>
<evidence type="ECO:0000313" key="4">
    <source>
        <dbReference type="Proteomes" id="UP001597106"/>
    </source>
</evidence>
<dbReference type="EMBL" id="JBHTJW010000002">
    <property type="protein sequence ID" value="MFD0929504.1"/>
    <property type="molecule type" value="Genomic_DNA"/>
</dbReference>
<keyword evidence="1" id="KW-0963">Cytoplasm</keyword>
<reference evidence="4" key="1">
    <citation type="journal article" date="2019" name="Int. J. Syst. Evol. Microbiol.">
        <title>The Global Catalogue of Microorganisms (GCM) 10K type strain sequencing project: providing services to taxonomists for standard genome sequencing and annotation.</title>
        <authorList>
            <consortium name="The Broad Institute Genomics Platform"/>
            <consortium name="The Broad Institute Genome Sequencing Center for Infectious Disease"/>
            <person name="Wu L."/>
            <person name="Ma J."/>
        </authorList>
    </citation>
    <scope>NUCLEOTIDE SEQUENCE [LARGE SCALE GENOMIC DNA]</scope>
    <source>
        <strain evidence="4">CCUG 59685</strain>
    </source>
</reference>
<organism evidence="3 4">
    <name type="scientific">Methylophilus glucosoxydans</name>
    <dbReference type="NCBI Taxonomy" id="752553"/>
    <lineage>
        <taxon>Bacteria</taxon>
        <taxon>Pseudomonadati</taxon>
        <taxon>Pseudomonadota</taxon>
        <taxon>Betaproteobacteria</taxon>
        <taxon>Nitrosomonadales</taxon>
        <taxon>Methylophilaceae</taxon>
        <taxon>Methylophilus</taxon>
    </lineage>
</organism>
<dbReference type="RefSeq" id="WP_379075144.1">
    <property type="nucleotide sequence ID" value="NZ_JBHTJW010000002.1"/>
</dbReference>
<dbReference type="HAMAP" id="MF_02215">
    <property type="entry name" value="UbiJ"/>
    <property type="match status" value="1"/>
</dbReference>
<dbReference type="Proteomes" id="UP001597106">
    <property type="component" value="Unassembled WGS sequence"/>
</dbReference>
<gene>
    <name evidence="1" type="primary">ubiJ</name>
    <name evidence="3" type="ORF">ACFQ1T_06895</name>
</gene>
<evidence type="ECO:0000313" key="3">
    <source>
        <dbReference type="EMBL" id="MFD0929504.1"/>
    </source>
</evidence>
<keyword evidence="2" id="KW-0175">Coiled coil</keyword>
<evidence type="ECO:0000256" key="1">
    <source>
        <dbReference type="HAMAP-Rule" id="MF_02215"/>
    </source>
</evidence>
<accession>A0ABW3GLH2</accession>
<comment type="caution">
    <text evidence="3">The sequence shown here is derived from an EMBL/GenBank/DDBJ whole genome shotgun (WGS) entry which is preliminary data.</text>
</comment>
<dbReference type="PANTHER" id="PTHR38693:SF1">
    <property type="entry name" value="UBIQUINONE BIOSYNTHESIS ACCESSORY FACTOR UBIJ"/>
    <property type="match status" value="1"/>
</dbReference>
<comment type="subcellular location">
    <subcellularLocation>
        <location evidence="1">Cytoplasm</location>
    </subcellularLocation>
</comment>
<name>A0ABW3GLH2_9PROT</name>
<keyword evidence="1" id="KW-0831">Ubiquinone biosynthesis</keyword>
<proteinExistence type="inferred from homology"/>
<evidence type="ECO:0000256" key="2">
    <source>
        <dbReference type="SAM" id="Coils"/>
    </source>
</evidence>
<protein>
    <recommendedName>
        <fullName evidence="1">Ubiquinone biosynthesis accessory factor UbiJ</fullName>
    </recommendedName>
</protein>
<dbReference type="PANTHER" id="PTHR38693">
    <property type="entry name" value="UBIQUINONE BIOSYNTHESIS PROTEIN UBIJ"/>
    <property type="match status" value="1"/>
</dbReference>
<dbReference type="InterPro" id="IPR038989">
    <property type="entry name" value="UbiJ"/>
</dbReference>
<comment type="pathway">
    <text evidence="1">Cofactor biosynthesis; ubiquinone biosynthesis.</text>
</comment>
<sequence length="198" mass="22245">MFKPLIQFVLQHLMQQNRWTAPRLQPYAHSHLCLDFKVARVMLTVLSNGELAVAGDTAMADATIHLPPSLAMRLLRQDPQAHSLIKIDGDSALGMEVGKILAAIRWDVEEDLSKVVGDVAAFEVVQLGQQTMQRLQGQAKNLGEMLVEYWQEEQPLLAKKTRITQFNQAVDQLREDTDRLQQRVEKLLAANAPAESQP</sequence>